<evidence type="ECO:0000256" key="3">
    <source>
        <dbReference type="ARBA" id="ARBA00022679"/>
    </source>
</evidence>
<dbReference type="CDD" id="cd02440">
    <property type="entry name" value="AdoMet_MTases"/>
    <property type="match status" value="1"/>
</dbReference>
<organism evidence="7 8">
    <name type="scientific">Candidatus Erwinia dacicola</name>
    <dbReference type="NCBI Taxonomy" id="252393"/>
    <lineage>
        <taxon>Bacteria</taxon>
        <taxon>Pseudomonadati</taxon>
        <taxon>Pseudomonadota</taxon>
        <taxon>Gammaproteobacteria</taxon>
        <taxon>Enterobacterales</taxon>
        <taxon>Erwiniaceae</taxon>
        <taxon>Erwinia</taxon>
    </lineage>
</organism>
<dbReference type="GO" id="GO:0006304">
    <property type="term" value="P:DNA modification"/>
    <property type="evidence" value="ECO:0007669"/>
    <property type="project" value="InterPro"/>
</dbReference>
<dbReference type="Proteomes" id="UP000243534">
    <property type="component" value="Unassembled WGS sequence"/>
</dbReference>
<keyword evidence="3" id="KW-0808">Transferase</keyword>
<evidence type="ECO:0000256" key="2">
    <source>
        <dbReference type="ARBA" id="ARBA00022603"/>
    </source>
</evidence>
<keyword evidence="2 7" id="KW-0489">Methyltransferase</keyword>
<sequence length="598" mass="66681">MYVQQLEFIEDAELTLLQRYQTCKAMAKGYAANFDDDKTRLVQARSYCARVIDAYWSSIAKKHTSTIKIKAVASSVWLEDVAVDAEQVAERTGELIALFPVEDAGFLIGSIYTVMLPAAYRSEKGAYYTPPPLVARLLDMAEKSGVDFFKASVIDPACGGGAFLAPVALRMLKNEKGSSPEWIFRRLVKRLRGIEIDPFAAWMSLVLLEAAVMAICISAKRRIPDSIIVVGDALIQNDLGKFDLVMGNPPYGRVSLSSEMREKFSRSLFGHANLYGLFTDLAVRLIKPDTGVIAFLTPTSFLGGQYFTSLRDLLTRNTTPFFFDFISDRDGVFDDVLQETMLATFRAGTYNIPVSVSSLIPKGLNKAKIESLGKVHIEKGGKIWLLPRKKNDAIFINKIKKLSLSLSDLGYTVSTGQLVWNRFKPQLRQLKKKGYYPLIWAESVTHEGFKFNATRKNHVPYIEVMKKQEFLITKNECILVQRTTSKEQDKRIMAAIIPQGFIDEFGGVIVENHVNVINTNGFLSDVDIGVIEKILNSATVDRIFRCISGSVAVSAYELNAIPIPDISRLHELRELIDSGMNSFQLEGIIANIYGVSVS</sequence>
<dbReference type="Gene3D" id="3.40.50.150">
    <property type="entry name" value="Vaccinia Virus protein VP39"/>
    <property type="match status" value="1"/>
</dbReference>
<dbReference type="OrthoDB" id="9784823at2"/>
<dbReference type="SUPFAM" id="SSF53335">
    <property type="entry name" value="S-adenosyl-L-methionine-dependent methyltransferases"/>
    <property type="match status" value="1"/>
</dbReference>
<dbReference type="GO" id="GO:0032259">
    <property type="term" value="P:methylation"/>
    <property type="evidence" value="ECO:0007669"/>
    <property type="project" value="UniProtKB-KW"/>
</dbReference>
<dbReference type="Pfam" id="PF07669">
    <property type="entry name" value="Eco57I"/>
    <property type="match status" value="1"/>
</dbReference>
<dbReference type="AlphaFoldDB" id="A0A1E7Z148"/>
<keyword evidence="4" id="KW-0949">S-adenosyl-L-methionine</keyword>
<accession>A0A1E7Z148</accession>
<reference evidence="7 8" key="1">
    <citation type="submission" date="2016-07" db="EMBL/GenBank/DDBJ databases">
        <authorList>
            <person name="Yuval B."/>
        </authorList>
    </citation>
    <scope>NUCLEOTIDE SEQUENCE [LARGE SCALE GENOMIC DNA]</scope>
    <source>
        <strain evidence="7 8">IL</strain>
    </source>
</reference>
<evidence type="ECO:0000313" key="7">
    <source>
        <dbReference type="EMBL" id="OFC62482.1"/>
    </source>
</evidence>
<name>A0A1E7Z148_9GAMM</name>
<evidence type="ECO:0000256" key="1">
    <source>
        <dbReference type="ARBA" id="ARBA00011900"/>
    </source>
</evidence>
<evidence type="ECO:0000256" key="4">
    <source>
        <dbReference type="ARBA" id="ARBA00022691"/>
    </source>
</evidence>
<evidence type="ECO:0000259" key="6">
    <source>
        <dbReference type="Pfam" id="PF07669"/>
    </source>
</evidence>
<dbReference type="RefSeq" id="WP_070134634.1">
    <property type="nucleotide sequence ID" value="NZ_MAYS01000237.1"/>
</dbReference>
<gene>
    <name evidence="7" type="ORF">BBW68_09595</name>
</gene>
<protein>
    <recommendedName>
        <fullName evidence="1">site-specific DNA-methyltransferase (adenine-specific)</fullName>
        <ecNumber evidence="1">2.1.1.72</ecNumber>
    </recommendedName>
</protein>
<dbReference type="InterPro" id="IPR029063">
    <property type="entry name" value="SAM-dependent_MTases_sf"/>
</dbReference>
<dbReference type="GO" id="GO:0009007">
    <property type="term" value="F:site-specific DNA-methyltransferase (adenine-specific) activity"/>
    <property type="evidence" value="ECO:0007669"/>
    <property type="project" value="UniProtKB-EC"/>
</dbReference>
<dbReference type="InterPro" id="IPR050953">
    <property type="entry name" value="N4_N6_ade-DNA_methylase"/>
</dbReference>
<dbReference type="PANTHER" id="PTHR33841">
    <property type="entry name" value="DNA METHYLTRANSFERASE YEEA-RELATED"/>
    <property type="match status" value="1"/>
</dbReference>
<feature type="domain" description="Type II methyltransferase M.TaqI-like" evidence="6">
    <location>
        <begin position="237"/>
        <end position="325"/>
    </location>
</feature>
<dbReference type="EMBL" id="MAYS01000237">
    <property type="protein sequence ID" value="OFC62482.1"/>
    <property type="molecule type" value="Genomic_DNA"/>
</dbReference>
<dbReference type="EC" id="2.1.1.72" evidence="1"/>
<dbReference type="PANTHER" id="PTHR33841:SF1">
    <property type="entry name" value="DNA METHYLTRANSFERASE A"/>
    <property type="match status" value="1"/>
</dbReference>
<dbReference type="InterPro" id="IPR011639">
    <property type="entry name" value="MethylTrfase_TaqI-like_dom"/>
</dbReference>
<comment type="caution">
    <text evidence="7">The sequence shown here is derived from an EMBL/GenBank/DDBJ whole genome shotgun (WGS) entry which is preliminary data.</text>
</comment>
<proteinExistence type="predicted"/>
<evidence type="ECO:0000313" key="8">
    <source>
        <dbReference type="Proteomes" id="UP000243534"/>
    </source>
</evidence>
<dbReference type="PRINTS" id="PR00507">
    <property type="entry name" value="N12N6MTFRASE"/>
</dbReference>
<evidence type="ECO:0000256" key="5">
    <source>
        <dbReference type="ARBA" id="ARBA00047942"/>
    </source>
</evidence>
<comment type="catalytic activity">
    <reaction evidence="5">
        <text>a 2'-deoxyadenosine in DNA + S-adenosyl-L-methionine = an N(6)-methyl-2'-deoxyadenosine in DNA + S-adenosyl-L-homocysteine + H(+)</text>
        <dbReference type="Rhea" id="RHEA:15197"/>
        <dbReference type="Rhea" id="RHEA-COMP:12418"/>
        <dbReference type="Rhea" id="RHEA-COMP:12419"/>
        <dbReference type="ChEBI" id="CHEBI:15378"/>
        <dbReference type="ChEBI" id="CHEBI:57856"/>
        <dbReference type="ChEBI" id="CHEBI:59789"/>
        <dbReference type="ChEBI" id="CHEBI:90615"/>
        <dbReference type="ChEBI" id="CHEBI:90616"/>
        <dbReference type="EC" id="2.1.1.72"/>
    </reaction>
</comment>